<reference evidence="1" key="1">
    <citation type="journal article" date="2015" name="Nature">
        <title>Complex archaea that bridge the gap between prokaryotes and eukaryotes.</title>
        <authorList>
            <person name="Spang A."/>
            <person name="Saw J.H."/>
            <person name="Jorgensen S.L."/>
            <person name="Zaremba-Niedzwiedzka K."/>
            <person name="Martijn J."/>
            <person name="Lind A.E."/>
            <person name="van Eijk R."/>
            <person name="Schleper C."/>
            <person name="Guy L."/>
            <person name="Ettema T.J."/>
        </authorList>
    </citation>
    <scope>NUCLEOTIDE SEQUENCE</scope>
</reference>
<gene>
    <name evidence="1" type="ORF">LCGC14_2802220</name>
</gene>
<dbReference type="SUPFAM" id="SSF48371">
    <property type="entry name" value="ARM repeat"/>
    <property type="match status" value="1"/>
</dbReference>
<comment type="caution">
    <text evidence="1">The sequence shown here is derived from an EMBL/GenBank/DDBJ whole genome shotgun (WGS) entry which is preliminary data.</text>
</comment>
<dbReference type="EMBL" id="LAZR01052617">
    <property type="protein sequence ID" value="KKK82554.1"/>
    <property type="molecule type" value="Genomic_DNA"/>
</dbReference>
<evidence type="ECO:0000313" key="1">
    <source>
        <dbReference type="EMBL" id="KKK82554.1"/>
    </source>
</evidence>
<dbReference type="Pfam" id="PF13646">
    <property type="entry name" value="HEAT_2"/>
    <property type="match status" value="1"/>
</dbReference>
<evidence type="ECO:0008006" key="2">
    <source>
        <dbReference type="Google" id="ProtNLM"/>
    </source>
</evidence>
<accession>A0A0F9AVU3</accession>
<dbReference type="InterPro" id="IPR016024">
    <property type="entry name" value="ARM-type_fold"/>
</dbReference>
<organism evidence="1">
    <name type="scientific">marine sediment metagenome</name>
    <dbReference type="NCBI Taxonomy" id="412755"/>
    <lineage>
        <taxon>unclassified sequences</taxon>
        <taxon>metagenomes</taxon>
        <taxon>ecological metagenomes</taxon>
    </lineage>
</organism>
<proteinExistence type="predicted"/>
<feature type="non-terminal residue" evidence="1">
    <location>
        <position position="1"/>
    </location>
</feature>
<name>A0A0F9AVU3_9ZZZZ</name>
<dbReference type="Gene3D" id="1.25.10.10">
    <property type="entry name" value="Leucine-rich Repeat Variant"/>
    <property type="match status" value="1"/>
</dbReference>
<dbReference type="AlphaFoldDB" id="A0A0F9AVU3"/>
<protein>
    <recommendedName>
        <fullName evidence="2">HEAT repeat domain-containing protein</fullName>
    </recommendedName>
</protein>
<dbReference type="InterPro" id="IPR011989">
    <property type="entry name" value="ARM-like"/>
</dbReference>
<sequence length="259" mass="29701">VDNALGEIGGEEAGEFLYREYLGANSDAYKNHLLVLMSRAGHEPALSRSTELLKLDPYKSQYRAVYFYGTMGESSVPFLINKLDHWSPSVRKNAAQMLGQWFLAQEATKPIISRYAKEEDQSVRGKLLDALERTMVDLRALEQFMKKVEKEEKDGLVRRFARESIKNIPRLREALKRRQGERRPDQKSFKKAYDDLYDSKGENGSFRALGLASDFRDEQALALLRARILRRGTPEAVYDAQEINRIILINRLIRSEGLG</sequence>